<proteinExistence type="predicted"/>
<organism evidence="1 2">
    <name type="scientific">Trifolium medium</name>
    <dbReference type="NCBI Taxonomy" id="97028"/>
    <lineage>
        <taxon>Eukaryota</taxon>
        <taxon>Viridiplantae</taxon>
        <taxon>Streptophyta</taxon>
        <taxon>Embryophyta</taxon>
        <taxon>Tracheophyta</taxon>
        <taxon>Spermatophyta</taxon>
        <taxon>Magnoliopsida</taxon>
        <taxon>eudicotyledons</taxon>
        <taxon>Gunneridae</taxon>
        <taxon>Pentapetalae</taxon>
        <taxon>rosids</taxon>
        <taxon>fabids</taxon>
        <taxon>Fabales</taxon>
        <taxon>Fabaceae</taxon>
        <taxon>Papilionoideae</taxon>
        <taxon>50 kb inversion clade</taxon>
        <taxon>NPAAA clade</taxon>
        <taxon>Hologalegina</taxon>
        <taxon>IRL clade</taxon>
        <taxon>Trifolieae</taxon>
        <taxon>Trifolium</taxon>
    </lineage>
</organism>
<evidence type="ECO:0000313" key="1">
    <source>
        <dbReference type="EMBL" id="MCI22910.1"/>
    </source>
</evidence>
<comment type="caution">
    <text evidence="1">The sequence shown here is derived from an EMBL/GenBank/DDBJ whole genome shotgun (WGS) entry which is preliminary data.</text>
</comment>
<keyword evidence="2" id="KW-1185">Reference proteome</keyword>
<sequence length="54" mass="5796">MMQVELATASGLIHASPLPNATAVEPGAAQTYSTVVNWKKGNSNIRLMHPLQHI</sequence>
<evidence type="ECO:0000313" key="2">
    <source>
        <dbReference type="Proteomes" id="UP000265520"/>
    </source>
</evidence>
<dbReference type="EMBL" id="LXQA010133056">
    <property type="protein sequence ID" value="MCI22910.1"/>
    <property type="molecule type" value="Genomic_DNA"/>
</dbReference>
<accession>A0A392QGP3</accession>
<dbReference type="Proteomes" id="UP000265520">
    <property type="component" value="Unassembled WGS sequence"/>
</dbReference>
<dbReference type="AlphaFoldDB" id="A0A392QGP3"/>
<name>A0A392QGP3_9FABA</name>
<protein>
    <submittedName>
        <fullName evidence="1">Uncharacterized protein</fullName>
    </submittedName>
</protein>
<reference evidence="1 2" key="1">
    <citation type="journal article" date="2018" name="Front. Plant Sci.">
        <title>Red Clover (Trifolium pratense) and Zigzag Clover (T. medium) - A Picture of Genomic Similarities and Differences.</title>
        <authorList>
            <person name="Dluhosova J."/>
            <person name="Istvanek J."/>
            <person name="Nedelnik J."/>
            <person name="Repkova J."/>
        </authorList>
    </citation>
    <scope>NUCLEOTIDE SEQUENCE [LARGE SCALE GENOMIC DNA]</scope>
    <source>
        <strain evidence="2">cv. 10/8</strain>
        <tissue evidence="1">Leaf</tissue>
    </source>
</reference>